<dbReference type="Proteomes" id="UP000092504">
    <property type="component" value="Unassembled WGS sequence"/>
</dbReference>
<evidence type="ECO:0000256" key="1">
    <source>
        <dbReference type="SAM" id="Phobius"/>
    </source>
</evidence>
<feature type="transmembrane region" description="Helical" evidence="1">
    <location>
        <begin position="72"/>
        <end position="94"/>
    </location>
</feature>
<evidence type="ECO:0000313" key="3">
    <source>
        <dbReference type="Proteomes" id="UP000092504"/>
    </source>
</evidence>
<organism evidence="2 3">
    <name type="scientific">Halomonas elongata</name>
    <dbReference type="NCBI Taxonomy" id="2746"/>
    <lineage>
        <taxon>Bacteria</taxon>
        <taxon>Pseudomonadati</taxon>
        <taxon>Pseudomonadota</taxon>
        <taxon>Gammaproteobacteria</taxon>
        <taxon>Oceanospirillales</taxon>
        <taxon>Halomonadaceae</taxon>
        <taxon>Halomonas</taxon>
    </lineage>
</organism>
<evidence type="ECO:0000313" key="2">
    <source>
        <dbReference type="EMBL" id="OBX36500.1"/>
    </source>
</evidence>
<dbReference type="AlphaFoldDB" id="A0A1B8P2Q6"/>
<dbReference type="RefSeq" id="WP_065240587.1">
    <property type="nucleotide sequence ID" value="NZ_JARWBO010000001.1"/>
</dbReference>
<reference evidence="2 3" key="1">
    <citation type="submission" date="2016-06" db="EMBL/GenBank/DDBJ databases">
        <title>Genome sequence of halotolerant plant growth promoting strain of Halomonas elongata HEK1 isolated from salterns of Rann of Kutch, Gujarat, India.</title>
        <authorList>
            <person name="Gaba S."/>
            <person name="Singh R.N."/>
            <person name="Abrol S."/>
            <person name="Kaushik R."/>
            <person name="Saxena A.K."/>
        </authorList>
    </citation>
    <scope>NUCLEOTIDE SEQUENCE [LARGE SCALE GENOMIC DNA]</scope>
    <source>
        <strain evidence="2 3">HEK1</strain>
    </source>
</reference>
<feature type="transmembrane region" description="Helical" evidence="1">
    <location>
        <begin position="12"/>
        <end position="37"/>
    </location>
</feature>
<dbReference type="EMBL" id="MAJD01000001">
    <property type="protein sequence ID" value="OBX36500.1"/>
    <property type="molecule type" value="Genomic_DNA"/>
</dbReference>
<dbReference type="PATRIC" id="fig|2746.7.peg.867"/>
<keyword evidence="1" id="KW-0812">Transmembrane</keyword>
<protein>
    <submittedName>
        <fullName evidence="2">Uncharacterized protein</fullName>
    </submittedName>
</protein>
<keyword evidence="1" id="KW-0472">Membrane</keyword>
<name>A0A1B8P2Q6_HALEL</name>
<comment type="caution">
    <text evidence="2">The sequence shown here is derived from an EMBL/GenBank/DDBJ whole genome shotgun (WGS) entry which is preliminary data.</text>
</comment>
<keyword evidence="1" id="KW-1133">Transmembrane helix</keyword>
<proteinExistence type="predicted"/>
<gene>
    <name evidence="2" type="ORF">A8U91_00843</name>
</gene>
<accession>A0A1B8P2Q6</accession>
<sequence>MDMTLVEHMWIAVVVQLGLAVFLGLRGAGVAAVMVFLGREIAQNEYEALRLPEFADMNLATLPWWAGLRHGWGLGSVLDVAAPALACSLVFVLWRAWRKWR</sequence>